<dbReference type="AlphaFoldDB" id="A0A516KDT1"/>
<keyword evidence="5 12" id="KW-0812">Transmembrane</keyword>
<keyword evidence="8" id="KW-0862">Zinc</keyword>
<evidence type="ECO:0000256" key="9">
    <source>
        <dbReference type="ARBA" id="ARBA00022989"/>
    </source>
</evidence>
<name>A0A516KDT1_9BACI</name>
<dbReference type="KEGG" id="aqt:FN924_04890"/>
<keyword evidence="9 12" id="KW-1133">Transmembrane helix</keyword>
<evidence type="ECO:0000256" key="4">
    <source>
        <dbReference type="ARBA" id="ARBA00022670"/>
    </source>
</evidence>
<protein>
    <submittedName>
        <fullName evidence="14">Site-2 protease family protein</fullName>
    </submittedName>
</protein>
<feature type="transmembrane region" description="Helical" evidence="12">
    <location>
        <begin position="12"/>
        <end position="29"/>
    </location>
</feature>
<evidence type="ECO:0000256" key="2">
    <source>
        <dbReference type="ARBA" id="ARBA00004141"/>
    </source>
</evidence>
<feature type="transmembrane region" description="Helical" evidence="12">
    <location>
        <begin position="170"/>
        <end position="191"/>
    </location>
</feature>
<comment type="subcellular location">
    <subcellularLocation>
        <location evidence="2">Membrane</location>
        <topology evidence="2">Multi-pass membrane protein</topology>
    </subcellularLocation>
</comment>
<dbReference type="PANTHER" id="PTHR39188:SF3">
    <property type="entry name" value="STAGE IV SPORULATION PROTEIN FB"/>
    <property type="match status" value="1"/>
</dbReference>
<dbReference type="OrthoDB" id="9781963at2"/>
<evidence type="ECO:0000256" key="8">
    <source>
        <dbReference type="ARBA" id="ARBA00022833"/>
    </source>
</evidence>
<evidence type="ECO:0000256" key="7">
    <source>
        <dbReference type="ARBA" id="ARBA00022801"/>
    </source>
</evidence>
<evidence type="ECO:0000256" key="12">
    <source>
        <dbReference type="SAM" id="Phobius"/>
    </source>
</evidence>
<keyword evidence="10" id="KW-0482">Metalloprotease</keyword>
<organism evidence="14 15">
    <name type="scientific">Radiobacillus deserti</name>
    <dbReference type="NCBI Taxonomy" id="2594883"/>
    <lineage>
        <taxon>Bacteria</taxon>
        <taxon>Bacillati</taxon>
        <taxon>Bacillota</taxon>
        <taxon>Bacilli</taxon>
        <taxon>Bacillales</taxon>
        <taxon>Bacillaceae</taxon>
        <taxon>Radiobacillus</taxon>
    </lineage>
</organism>
<dbReference type="EMBL" id="CP041666">
    <property type="protein sequence ID" value="QDP39572.1"/>
    <property type="molecule type" value="Genomic_DNA"/>
</dbReference>
<reference evidence="14 15" key="1">
    <citation type="submission" date="2019-07" db="EMBL/GenBank/DDBJ databases">
        <authorList>
            <person name="Li J."/>
        </authorList>
    </citation>
    <scope>NUCLEOTIDE SEQUENCE [LARGE SCALE GENOMIC DNA]</scope>
    <source>
        <strain evidence="14 15">TKL69</strain>
    </source>
</reference>
<feature type="transmembrane region" description="Helical" evidence="12">
    <location>
        <begin position="368"/>
        <end position="389"/>
    </location>
</feature>
<evidence type="ECO:0000313" key="15">
    <source>
        <dbReference type="Proteomes" id="UP000315215"/>
    </source>
</evidence>
<accession>A0A516KDT1</accession>
<comment type="similarity">
    <text evidence="3">Belongs to the peptidase M50B family.</text>
</comment>
<comment type="cofactor">
    <cofactor evidence="1">
        <name>Zn(2+)</name>
        <dbReference type="ChEBI" id="CHEBI:29105"/>
    </cofactor>
</comment>
<dbReference type="GO" id="GO:0016020">
    <property type="term" value="C:membrane"/>
    <property type="evidence" value="ECO:0007669"/>
    <property type="project" value="UniProtKB-SubCell"/>
</dbReference>
<dbReference type="PANTHER" id="PTHR39188">
    <property type="entry name" value="MEMBRANE-ASSOCIATED ZINC METALLOPROTEASE M50B"/>
    <property type="match status" value="1"/>
</dbReference>
<feature type="transmembrane region" description="Helical" evidence="12">
    <location>
        <begin position="143"/>
        <end position="163"/>
    </location>
</feature>
<dbReference type="InterPro" id="IPR008915">
    <property type="entry name" value="Peptidase_M50"/>
</dbReference>
<evidence type="ECO:0000256" key="6">
    <source>
        <dbReference type="ARBA" id="ARBA00022723"/>
    </source>
</evidence>
<evidence type="ECO:0000256" key="1">
    <source>
        <dbReference type="ARBA" id="ARBA00001947"/>
    </source>
</evidence>
<evidence type="ECO:0000256" key="3">
    <source>
        <dbReference type="ARBA" id="ARBA00007931"/>
    </source>
</evidence>
<feature type="transmembrane region" description="Helical" evidence="12">
    <location>
        <begin position="197"/>
        <end position="213"/>
    </location>
</feature>
<dbReference type="GO" id="GO:0006508">
    <property type="term" value="P:proteolysis"/>
    <property type="evidence" value="ECO:0007669"/>
    <property type="project" value="UniProtKB-KW"/>
</dbReference>
<dbReference type="GO" id="GO:0008237">
    <property type="term" value="F:metallopeptidase activity"/>
    <property type="evidence" value="ECO:0007669"/>
    <property type="project" value="UniProtKB-KW"/>
</dbReference>
<sequence length="404" mass="45739">MESVARGKSGKGGTWGVLAAIGLFFLSKLKWVLGLLKLGKFATLASMFVSLWAHAQIFGWKFASAIIYLIFVHEMGHLVAARMKKIPTSPAIFIPFMGAVIGIDPKKIKNAETEFFVAYGGPFAGLLSIIPAALLYLYTKDPYWALVMQLGALINLFNLIPVSPLDGGRIVSVLSTKVWFIGLLALVPFLFLSPDPVLMIIFIFGVITWVERIREPLKIKTMNYKKEVLQNINELLDTYKSRTITGIDFELYTDEFEYKLNEYARIRTILRERKQEVVDFVIHDPTVRGLFVRPKHKPKVKKMEAELEILKQILEKNMFPTVNSATAIDEIVELVYEQNQKKTAELNDELSRMKTYYESSLTTKIRALILYVALAVLLAVILVFAMEILDASDLMVNPTSFEEN</sequence>
<keyword evidence="15" id="KW-1185">Reference proteome</keyword>
<feature type="domain" description="Peptidase M50" evidence="13">
    <location>
        <begin position="62"/>
        <end position="138"/>
    </location>
</feature>
<dbReference type="GO" id="GO:0046872">
    <property type="term" value="F:metal ion binding"/>
    <property type="evidence" value="ECO:0007669"/>
    <property type="project" value="UniProtKB-KW"/>
</dbReference>
<evidence type="ECO:0000313" key="14">
    <source>
        <dbReference type="EMBL" id="QDP39572.1"/>
    </source>
</evidence>
<keyword evidence="7" id="KW-0378">Hydrolase</keyword>
<evidence type="ECO:0000256" key="10">
    <source>
        <dbReference type="ARBA" id="ARBA00023049"/>
    </source>
</evidence>
<dbReference type="CDD" id="cd06160">
    <property type="entry name" value="S2P-M50_like_2"/>
    <property type="match status" value="1"/>
</dbReference>
<proteinExistence type="inferred from homology"/>
<keyword evidence="4 14" id="KW-0645">Protease</keyword>
<evidence type="ECO:0000259" key="13">
    <source>
        <dbReference type="Pfam" id="PF02163"/>
    </source>
</evidence>
<feature type="transmembrane region" description="Helical" evidence="12">
    <location>
        <begin position="115"/>
        <end position="137"/>
    </location>
</feature>
<evidence type="ECO:0000256" key="5">
    <source>
        <dbReference type="ARBA" id="ARBA00022692"/>
    </source>
</evidence>
<dbReference type="Pfam" id="PF02163">
    <property type="entry name" value="Peptidase_M50"/>
    <property type="match status" value="1"/>
</dbReference>
<feature type="transmembrane region" description="Helical" evidence="12">
    <location>
        <begin position="41"/>
        <end position="71"/>
    </location>
</feature>
<dbReference type="Proteomes" id="UP000315215">
    <property type="component" value="Chromosome"/>
</dbReference>
<keyword evidence="6" id="KW-0479">Metal-binding</keyword>
<dbReference type="RefSeq" id="WP_143892322.1">
    <property type="nucleotide sequence ID" value="NZ_CP041666.1"/>
</dbReference>
<evidence type="ECO:0000256" key="11">
    <source>
        <dbReference type="ARBA" id="ARBA00023136"/>
    </source>
</evidence>
<keyword evidence="11 12" id="KW-0472">Membrane</keyword>
<gene>
    <name evidence="14" type="ORF">FN924_04890</name>
</gene>